<dbReference type="Proteomes" id="UP001437256">
    <property type="component" value="Unassembled WGS sequence"/>
</dbReference>
<comment type="caution">
    <text evidence="2">The sequence shown here is derived from an EMBL/GenBank/DDBJ whole genome shotgun (WGS) entry which is preliminary data.</text>
</comment>
<proteinExistence type="predicted"/>
<protein>
    <submittedName>
        <fullName evidence="2">Uncharacterized protein</fullName>
    </submittedName>
</protein>
<name>A0ABR2ZMC2_9AGAR</name>
<reference evidence="2 3" key="1">
    <citation type="submission" date="2024-05" db="EMBL/GenBank/DDBJ databases">
        <title>A draft genome resource for the thread blight pathogen Marasmius tenuissimus strain MS-2.</title>
        <authorList>
            <person name="Yulfo-Soto G.E."/>
            <person name="Baruah I.K."/>
            <person name="Amoako-Attah I."/>
            <person name="Bukari Y."/>
            <person name="Meinhardt L.W."/>
            <person name="Bailey B.A."/>
            <person name="Cohen S.P."/>
        </authorList>
    </citation>
    <scope>NUCLEOTIDE SEQUENCE [LARGE SCALE GENOMIC DNA]</scope>
    <source>
        <strain evidence="2 3">MS-2</strain>
    </source>
</reference>
<feature type="region of interest" description="Disordered" evidence="1">
    <location>
        <begin position="387"/>
        <end position="420"/>
    </location>
</feature>
<feature type="compositionally biased region" description="Basic and acidic residues" evidence="1">
    <location>
        <begin position="387"/>
        <end position="416"/>
    </location>
</feature>
<sequence length="963" mass="109202">MNTAQGTKSRYEATTYDPETGLLEAGGRVYVWSGSNIPPAYLPNPGVISTPELIAGAFNFRSLARFDFEHPYLPLIPRYNLLLHTHPAFECLAVRNNCFPIVKQSAGKWTMDPELARKWDILERWLRNMVKQLIDVGNPGADIMANFKVWPYPASYRYRTYKGGRQNLQEVAARARDSFLPLIATCTFLISWCRRREVEDQNFDWLSEMTTSALIRSQETKPGHHISWIHDLIHSFAGDTNAERIGTILDATDDRTPAFYSLFRDLNMPICNDLGSLTESTIQHIPDQSTRRITSHQVNAHVQIFRKALPRARDLHTFRNVLLSRAHAESSSTTVHDEWSEKGVEPPKLTGDALRNAINSIPVEANSGQLRGEHWSDFLKRRKERNEKLALTESQKHRNTRLNRELSAKRHPEPGKKGPRVWYWGKEEHDFRVRKQLTREETKFNWSRYSDKQAIFDSWSNSWDLCSEFGLSASDDDCDDDHEFMGSVAVQGKVQSCLEQKDGMSDSDHETMGSVEVPSDRIDGIYVRGDGSEGGVFVEGRIEEEASTPPTADQVALLISGNCTPSVQLEFLQTLEDIAFARFGFTDDPFELTKENVPWSDVKELLGNGRWPKNPANARFNEPEPRDETIQRMQSFFHSLRLFEPSILGSSTLTIPSLDLFIPDSDIVTQARWDHVIAVKTLDGRECFQIQEPNSTFSLLIPDPAAILQITRQAWGSTVTDIAIEFFHHGIPFHTTICGPLPANTKSETTVKEPRLGNRPQNYSPDINDFIAYESARNEFLKSNRGRAAVLAGGLIARIAREVIPEEAVVYGPDPTSVLQTGTCLFTADGLGYWDHMITEEEIDLVCGVYYVQTRGCFLRTHHSALSYTHIGFSRDQGNNKYLSSHKSWFPRPGAFNAGSLNVGYWSKDCEKWYQSRLAECRSGKAQLMSGPRWKSAMQFNHKSRTILDKNRAVALSFLKSRL</sequence>
<organism evidence="2 3">
    <name type="scientific">Marasmius tenuissimus</name>
    <dbReference type="NCBI Taxonomy" id="585030"/>
    <lineage>
        <taxon>Eukaryota</taxon>
        <taxon>Fungi</taxon>
        <taxon>Dikarya</taxon>
        <taxon>Basidiomycota</taxon>
        <taxon>Agaricomycotina</taxon>
        <taxon>Agaricomycetes</taxon>
        <taxon>Agaricomycetidae</taxon>
        <taxon>Agaricales</taxon>
        <taxon>Marasmiineae</taxon>
        <taxon>Marasmiaceae</taxon>
        <taxon>Marasmius</taxon>
    </lineage>
</organism>
<accession>A0ABR2ZMC2</accession>
<dbReference type="EMBL" id="JBBXMP010000103">
    <property type="protein sequence ID" value="KAL0062503.1"/>
    <property type="molecule type" value="Genomic_DNA"/>
</dbReference>
<evidence type="ECO:0000256" key="1">
    <source>
        <dbReference type="SAM" id="MobiDB-lite"/>
    </source>
</evidence>
<evidence type="ECO:0000313" key="3">
    <source>
        <dbReference type="Proteomes" id="UP001437256"/>
    </source>
</evidence>
<keyword evidence="3" id="KW-1185">Reference proteome</keyword>
<gene>
    <name evidence="2" type="ORF">AAF712_010636</name>
</gene>
<evidence type="ECO:0000313" key="2">
    <source>
        <dbReference type="EMBL" id="KAL0062503.1"/>
    </source>
</evidence>